<dbReference type="STRING" id="44576.SAMN05421881_102325"/>
<reference evidence="1 2" key="1">
    <citation type="submission" date="2016-10" db="EMBL/GenBank/DDBJ databases">
        <authorList>
            <person name="de Groot N.N."/>
        </authorList>
    </citation>
    <scope>NUCLEOTIDE SEQUENCE [LARGE SCALE GENOMIC DNA]</scope>
    <source>
        <strain evidence="1 2">Nm1</strain>
    </source>
</reference>
<protein>
    <submittedName>
        <fullName evidence="1">Uncharacterized protein</fullName>
    </submittedName>
</protein>
<dbReference type="Proteomes" id="UP000198640">
    <property type="component" value="Unassembled WGS sequence"/>
</dbReference>
<accession>A0A1H3I160</accession>
<keyword evidence="2" id="KW-1185">Reference proteome</keyword>
<gene>
    <name evidence="1" type="ORF">SAMN05421881_102325</name>
</gene>
<dbReference type="EMBL" id="FNOY01000023">
    <property type="protein sequence ID" value="SDY21352.1"/>
    <property type="molecule type" value="Genomic_DNA"/>
</dbReference>
<name>A0A1H3I160_9PROT</name>
<sequence>MTDTQPDKSLEVEDEILLDKLDSMLRRHRRESSSLMRAVEPAASGHADAVAILSDPSDPSQAIDGFASDTGQVPVLTDRVTLSINAWPAQSEISELLCFAFDAAIREAQIHLDPAERLTLLQALAKRLPKNF</sequence>
<evidence type="ECO:0000313" key="2">
    <source>
        <dbReference type="Proteomes" id="UP000198640"/>
    </source>
</evidence>
<proteinExistence type="predicted"/>
<dbReference type="RefSeq" id="WP_090413758.1">
    <property type="nucleotide sequence ID" value="NZ_FNOY01000023.1"/>
</dbReference>
<dbReference type="OrthoDB" id="8550241at2"/>
<organism evidence="1 2">
    <name type="scientific">Nitrosomonas halophila</name>
    <dbReference type="NCBI Taxonomy" id="44576"/>
    <lineage>
        <taxon>Bacteria</taxon>
        <taxon>Pseudomonadati</taxon>
        <taxon>Pseudomonadota</taxon>
        <taxon>Betaproteobacteria</taxon>
        <taxon>Nitrosomonadales</taxon>
        <taxon>Nitrosomonadaceae</taxon>
        <taxon>Nitrosomonas</taxon>
    </lineage>
</organism>
<dbReference type="AlphaFoldDB" id="A0A1H3I160"/>
<evidence type="ECO:0000313" key="1">
    <source>
        <dbReference type="EMBL" id="SDY21352.1"/>
    </source>
</evidence>